<proteinExistence type="inferred from homology"/>
<dbReference type="PROSITE" id="PS50931">
    <property type="entry name" value="HTH_LYSR"/>
    <property type="match status" value="1"/>
</dbReference>
<evidence type="ECO:0000256" key="4">
    <source>
        <dbReference type="ARBA" id="ARBA00023163"/>
    </source>
</evidence>
<dbReference type="RefSeq" id="WP_346146015.1">
    <property type="nucleotide sequence ID" value="NZ_BAAAUA010000025.1"/>
</dbReference>
<evidence type="ECO:0000256" key="3">
    <source>
        <dbReference type="ARBA" id="ARBA00023125"/>
    </source>
</evidence>
<evidence type="ECO:0000313" key="7">
    <source>
        <dbReference type="Proteomes" id="UP001596066"/>
    </source>
</evidence>
<gene>
    <name evidence="6" type="ORF">ACFPZF_14930</name>
</gene>
<dbReference type="InterPro" id="IPR036390">
    <property type="entry name" value="WH_DNA-bd_sf"/>
</dbReference>
<dbReference type="SUPFAM" id="SSF46785">
    <property type="entry name" value="Winged helix' DNA-binding domain"/>
    <property type="match status" value="1"/>
</dbReference>
<evidence type="ECO:0000313" key="6">
    <source>
        <dbReference type="EMBL" id="MFC5642641.1"/>
    </source>
</evidence>
<dbReference type="PRINTS" id="PR00039">
    <property type="entry name" value="HTHLYSR"/>
</dbReference>
<keyword evidence="3" id="KW-0238">DNA-binding</keyword>
<feature type="domain" description="HTH lysR-type" evidence="5">
    <location>
        <begin position="3"/>
        <end position="60"/>
    </location>
</feature>
<dbReference type="InterPro" id="IPR036388">
    <property type="entry name" value="WH-like_DNA-bd_sf"/>
</dbReference>
<dbReference type="Gene3D" id="3.40.190.10">
    <property type="entry name" value="Periplasmic binding protein-like II"/>
    <property type="match status" value="2"/>
</dbReference>
<dbReference type="Pfam" id="PF00126">
    <property type="entry name" value="HTH_1"/>
    <property type="match status" value="1"/>
</dbReference>
<organism evidence="6 7">
    <name type="scientific">Kitasatospora cinereorecta</name>
    <dbReference type="NCBI Taxonomy" id="285560"/>
    <lineage>
        <taxon>Bacteria</taxon>
        <taxon>Bacillati</taxon>
        <taxon>Actinomycetota</taxon>
        <taxon>Actinomycetes</taxon>
        <taxon>Kitasatosporales</taxon>
        <taxon>Streptomycetaceae</taxon>
        <taxon>Kitasatospora</taxon>
    </lineage>
</organism>
<dbReference type="CDD" id="cd08414">
    <property type="entry name" value="PBP2_LTTR_aromatics_like"/>
    <property type="match status" value="1"/>
</dbReference>
<dbReference type="InterPro" id="IPR000847">
    <property type="entry name" value="LysR_HTH_N"/>
</dbReference>
<dbReference type="EMBL" id="JBHSOC010000021">
    <property type="protein sequence ID" value="MFC5642641.1"/>
    <property type="molecule type" value="Genomic_DNA"/>
</dbReference>
<keyword evidence="7" id="KW-1185">Reference proteome</keyword>
<sequence>MELELRHLRTLCVIAEAGSLGRAAATLGHSQAAVSTQLGRLERHFGQRLFERGPDGVEPTPYGAVVLAQAREVLLGAERIGRPAAGTGGGTLRLAATNTPILPGLARRICALLPELRLSVSSVYASSDIVEQLERGEIDAGLAVDYPGRELAHSELIEHRGIVTEPGFVALPADHRLRHRTEVSLAELGGEAWFLTPDDGAGWPGVFHTACRSAGFAPAVLHEFLGDQLQLQRMIAEGLGVSVVQATIQPIPGVIVKPLCGTPLWARYLLAWRRDAQAGVPAETLYRAAADAYRELIARAAHFQSWVARTYTSP</sequence>
<reference evidence="7" key="1">
    <citation type="journal article" date="2019" name="Int. J. Syst. Evol. Microbiol.">
        <title>The Global Catalogue of Microorganisms (GCM) 10K type strain sequencing project: providing services to taxonomists for standard genome sequencing and annotation.</title>
        <authorList>
            <consortium name="The Broad Institute Genomics Platform"/>
            <consortium name="The Broad Institute Genome Sequencing Center for Infectious Disease"/>
            <person name="Wu L."/>
            <person name="Ma J."/>
        </authorList>
    </citation>
    <scope>NUCLEOTIDE SEQUENCE [LARGE SCALE GENOMIC DNA]</scope>
    <source>
        <strain evidence="7">CGMCC 4.1622</strain>
    </source>
</reference>
<dbReference type="InterPro" id="IPR005119">
    <property type="entry name" value="LysR_subst-bd"/>
</dbReference>
<dbReference type="PANTHER" id="PTHR30346:SF30">
    <property type="entry name" value="SMALL NEUTRAL PROTEASE REGULATORY PROTEIN"/>
    <property type="match status" value="1"/>
</dbReference>
<evidence type="ECO:0000256" key="1">
    <source>
        <dbReference type="ARBA" id="ARBA00009437"/>
    </source>
</evidence>
<dbReference type="Proteomes" id="UP001596066">
    <property type="component" value="Unassembled WGS sequence"/>
</dbReference>
<evidence type="ECO:0000259" key="5">
    <source>
        <dbReference type="PROSITE" id="PS50931"/>
    </source>
</evidence>
<dbReference type="SUPFAM" id="SSF53850">
    <property type="entry name" value="Periplasmic binding protein-like II"/>
    <property type="match status" value="1"/>
</dbReference>
<dbReference type="Pfam" id="PF03466">
    <property type="entry name" value="LysR_substrate"/>
    <property type="match status" value="1"/>
</dbReference>
<name>A0ABW0VDL3_9ACTN</name>
<dbReference type="Gene3D" id="1.10.10.10">
    <property type="entry name" value="Winged helix-like DNA-binding domain superfamily/Winged helix DNA-binding domain"/>
    <property type="match status" value="1"/>
</dbReference>
<accession>A0ABW0VDL3</accession>
<comment type="similarity">
    <text evidence="1">Belongs to the LysR transcriptional regulatory family.</text>
</comment>
<protein>
    <submittedName>
        <fullName evidence="6">LysR family transcriptional regulator</fullName>
    </submittedName>
</protein>
<comment type="caution">
    <text evidence="6">The sequence shown here is derived from an EMBL/GenBank/DDBJ whole genome shotgun (WGS) entry which is preliminary data.</text>
</comment>
<dbReference type="PANTHER" id="PTHR30346">
    <property type="entry name" value="TRANSCRIPTIONAL DUAL REGULATOR HCAR-RELATED"/>
    <property type="match status" value="1"/>
</dbReference>
<keyword evidence="4" id="KW-0804">Transcription</keyword>
<keyword evidence="2" id="KW-0805">Transcription regulation</keyword>
<evidence type="ECO:0000256" key="2">
    <source>
        <dbReference type="ARBA" id="ARBA00023015"/>
    </source>
</evidence>